<dbReference type="InterPro" id="IPR001370">
    <property type="entry name" value="BIR_rpt"/>
</dbReference>
<dbReference type="SMART" id="SM00238">
    <property type="entry name" value="BIR"/>
    <property type="match status" value="2"/>
</dbReference>
<accession>A0A401L3V8</accession>
<feature type="compositionally biased region" description="Basic residues" evidence="3">
    <location>
        <begin position="505"/>
        <end position="517"/>
    </location>
</feature>
<dbReference type="InterPro" id="IPR051190">
    <property type="entry name" value="Baculoviral_IAP"/>
</dbReference>
<feature type="compositionally biased region" description="Low complexity" evidence="3">
    <location>
        <begin position="323"/>
        <end position="332"/>
    </location>
</feature>
<organism evidence="4 5">
    <name type="scientific">Aspergillus awamori</name>
    <name type="common">Black koji mold</name>
    <dbReference type="NCBI Taxonomy" id="105351"/>
    <lineage>
        <taxon>Eukaryota</taxon>
        <taxon>Fungi</taxon>
        <taxon>Dikarya</taxon>
        <taxon>Ascomycota</taxon>
        <taxon>Pezizomycotina</taxon>
        <taxon>Eurotiomycetes</taxon>
        <taxon>Eurotiomycetidae</taxon>
        <taxon>Eurotiales</taxon>
        <taxon>Aspergillaceae</taxon>
        <taxon>Aspergillus</taxon>
    </lineage>
</organism>
<reference evidence="4 5" key="1">
    <citation type="submission" date="2016-09" db="EMBL/GenBank/DDBJ databases">
        <title>Aspergillus awamori IFM 58123T.</title>
        <authorList>
            <person name="Kusuya Y."/>
            <person name="Shimizu M."/>
            <person name="Takahashi H."/>
            <person name="Yaguchi T."/>
        </authorList>
    </citation>
    <scope>NUCLEOTIDE SEQUENCE [LARGE SCALE GENOMIC DNA]</scope>
    <source>
        <strain evidence="4 5">IFM 58123</strain>
    </source>
</reference>
<dbReference type="GO" id="GO:0046872">
    <property type="term" value="F:metal ion binding"/>
    <property type="evidence" value="ECO:0007669"/>
    <property type="project" value="UniProtKB-KW"/>
</dbReference>
<evidence type="ECO:0000256" key="2">
    <source>
        <dbReference type="ARBA" id="ARBA00022833"/>
    </source>
</evidence>
<evidence type="ECO:0000256" key="1">
    <source>
        <dbReference type="ARBA" id="ARBA00022723"/>
    </source>
</evidence>
<keyword evidence="1" id="KW-0479">Metal-binding</keyword>
<feature type="compositionally biased region" description="Acidic residues" evidence="3">
    <location>
        <begin position="387"/>
        <end position="397"/>
    </location>
</feature>
<feature type="compositionally biased region" description="Basic and acidic residues" evidence="3">
    <location>
        <begin position="743"/>
        <end position="752"/>
    </location>
</feature>
<dbReference type="STRING" id="105351.A0A401L3V8"/>
<feature type="compositionally biased region" description="Basic and acidic residues" evidence="3">
    <location>
        <begin position="713"/>
        <end position="726"/>
    </location>
</feature>
<sequence>MRKVPDFATIPTPDTPKPVKPHLAGHVGSFLRGAFRRPKQRRKQECDGGRRPRTATLALQSITARFDPQLHHSPCPEILAAMAQEMETFAARLASFDRVLYPEKRRSSSAKSAKPIAWPHSRPSPAELAHAGFFYNPYETNPDNTTCFLCRRALDGWEEDDNPITEHLKHTRDCGWAIMMDIQQHSSNPAEIEDPTSERIAQARQATFGESWPHDGKRGWYCQSDKMVEGGWYFCPNEESNDLATCPYCKLSLDGWEPKDDPFDEHYRRSSDCSFFVFAKPSGKKGKGSRSKKARVSKASRLSTQSTASEAPVSELDDPVDQSTLSQSTTKTKSSKKSSKSKSKTKSKKEETVDVDSQMDVDTTDYSQPEPKKTKRTRGKKRTSDDLKDEADVVDSETVEKPERPAKKRATKSRNSTQQEYDSSLEAVREDAQVEEPPVEEEKPKKSRGTKKKTTSKSRKVSTESAISRAASEVPPIHEQEAAMDIDQDLEKPGEEPSEEPQPKPLKKSKSKSKKKAKADPEPTNETVEHSADMGPQEEAMPEPEKAPEPEPEPPVEEVQQTRRTSRRQSARVSDKLRQSSHDQEPPQSVIQPGPEPTTDAVADAKHQESFISVEIPARNSEQGVGAAQNNKESKRTKKKASAEKQRASKHAEQKVDVDFDHEESHTKAENRATDGPEQQPDTPQQLEQGKPQSQTPDQPSARRRSSRVPPKTVERYSDIPREKQYARSLAESRYSHVDPAPEESHQPERSEPATVSPLPSPSKSTLSLSPQSSDAENQPPSLKPSVNRAPVGSPSKQVRIPLAASTPSPSKRGPNANSLNTSHPWTPIDIDGIILAGGDKENIDFGGLHSVKGDLTSPEKKMTVEEWIKWNAKNGEEKLKQECERLVSQFEREGARAMRVLEGIECID</sequence>
<dbReference type="CDD" id="cd00022">
    <property type="entry name" value="BIR"/>
    <property type="match status" value="2"/>
</dbReference>
<feature type="compositionally biased region" description="Acidic residues" evidence="3">
    <location>
        <begin position="353"/>
        <end position="363"/>
    </location>
</feature>
<feature type="compositionally biased region" description="Basic residues" evidence="3">
    <location>
        <begin position="282"/>
        <end position="298"/>
    </location>
</feature>
<protein>
    <submittedName>
        <fullName evidence="4">Protein bir1</fullName>
    </submittedName>
</protein>
<dbReference type="AlphaFoldDB" id="A0A401L3V8"/>
<gene>
    <name evidence="4" type="ORF">AAWM_09084</name>
</gene>
<evidence type="ECO:0000313" key="4">
    <source>
        <dbReference type="EMBL" id="GCB26199.1"/>
    </source>
</evidence>
<feature type="region of interest" description="Disordered" evidence="3">
    <location>
        <begin position="282"/>
        <end position="825"/>
    </location>
</feature>
<dbReference type="SUPFAM" id="SSF57924">
    <property type="entry name" value="Inhibitor of apoptosis (IAP) repeat"/>
    <property type="match status" value="2"/>
</dbReference>
<feature type="compositionally biased region" description="Basic residues" evidence="3">
    <location>
        <begin position="333"/>
        <end position="347"/>
    </location>
</feature>
<feature type="compositionally biased region" description="Polar residues" evidence="3">
    <location>
        <begin position="680"/>
        <end position="699"/>
    </location>
</feature>
<dbReference type="Pfam" id="PF00653">
    <property type="entry name" value="BIR"/>
    <property type="match status" value="2"/>
</dbReference>
<feature type="compositionally biased region" description="Low complexity" evidence="3">
    <location>
        <begin position="762"/>
        <end position="774"/>
    </location>
</feature>
<name>A0A401L3V8_ASPAW</name>
<evidence type="ECO:0000256" key="3">
    <source>
        <dbReference type="SAM" id="MobiDB-lite"/>
    </source>
</evidence>
<dbReference type="Proteomes" id="UP000286921">
    <property type="component" value="Unassembled WGS sequence"/>
</dbReference>
<dbReference type="PANTHER" id="PTHR46771:SF5">
    <property type="entry name" value="DETERIN"/>
    <property type="match status" value="1"/>
</dbReference>
<feature type="compositionally biased region" description="Basic and acidic residues" evidence="3">
    <location>
        <begin position="641"/>
        <end position="675"/>
    </location>
</feature>
<proteinExistence type="predicted"/>
<feature type="compositionally biased region" description="Polar residues" evidence="3">
    <location>
        <begin position="620"/>
        <end position="631"/>
    </location>
</feature>
<dbReference type="PROSITE" id="PS50143">
    <property type="entry name" value="BIR_REPEAT_2"/>
    <property type="match status" value="2"/>
</dbReference>
<comment type="caution">
    <text evidence="4">The sequence shown here is derived from an EMBL/GenBank/DDBJ whole genome shotgun (WGS) entry which is preliminary data.</text>
</comment>
<feature type="compositionally biased region" description="Basic and acidic residues" evidence="3">
    <location>
        <begin position="573"/>
        <end position="585"/>
    </location>
</feature>
<evidence type="ECO:0000313" key="5">
    <source>
        <dbReference type="Proteomes" id="UP000286921"/>
    </source>
</evidence>
<dbReference type="Gene3D" id="1.10.1170.10">
    <property type="entry name" value="Inhibitor Of Apoptosis Protein (2mihbC-IAP-1), Chain A"/>
    <property type="match status" value="2"/>
</dbReference>
<feature type="compositionally biased region" description="Polar residues" evidence="3">
    <location>
        <begin position="413"/>
        <end position="422"/>
    </location>
</feature>
<feature type="compositionally biased region" description="Polar residues" evidence="3">
    <location>
        <begin position="806"/>
        <end position="825"/>
    </location>
</feature>
<keyword evidence="5" id="KW-1185">Reference proteome</keyword>
<dbReference type="EMBL" id="BDHI01000028">
    <property type="protein sequence ID" value="GCB26199.1"/>
    <property type="molecule type" value="Genomic_DNA"/>
</dbReference>
<keyword evidence="2" id="KW-0862">Zinc</keyword>
<feature type="compositionally biased region" description="Basic residues" evidence="3">
    <location>
        <begin position="445"/>
        <end position="460"/>
    </location>
</feature>
<dbReference type="PANTHER" id="PTHR46771">
    <property type="entry name" value="DETERIN"/>
    <property type="match status" value="1"/>
</dbReference>